<evidence type="ECO:0000313" key="1">
    <source>
        <dbReference type="EMBL" id="KAH7948917.1"/>
    </source>
</evidence>
<dbReference type="EMBL" id="CM023474">
    <property type="protein sequence ID" value="KAH7948917.1"/>
    <property type="molecule type" value="Genomic_DNA"/>
</dbReference>
<gene>
    <name evidence="1" type="ORF">HPB49_003433</name>
</gene>
<dbReference type="Proteomes" id="UP000821865">
    <property type="component" value="Chromosome 5"/>
</dbReference>
<organism evidence="1 2">
    <name type="scientific">Dermacentor silvarum</name>
    <name type="common">Tick</name>
    <dbReference type="NCBI Taxonomy" id="543639"/>
    <lineage>
        <taxon>Eukaryota</taxon>
        <taxon>Metazoa</taxon>
        <taxon>Ecdysozoa</taxon>
        <taxon>Arthropoda</taxon>
        <taxon>Chelicerata</taxon>
        <taxon>Arachnida</taxon>
        <taxon>Acari</taxon>
        <taxon>Parasitiformes</taxon>
        <taxon>Ixodida</taxon>
        <taxon>Ixodoidea</taxon>
        <taxon>Ixodidae</taxon>
        <taxon>Rhipicephalinae</taxon>
        <taxon>Dermacentor</taxon>
    </lineage>
</organism>
<protein>
    <submittedName>
        <fullName evidence="1">Uncharacterized protein</fullName>
    </submittedName>
</protein>
<reference evidence="1" key="1">
    <citation type="submission" date="2020-05" db="EMBL/GenBank/DDBJ databases">
        <title>Large-scale comparative analyses of tick genomes elucidate their genetic diversity and vector capacities.</title>
        <authorList>
            <person name="Jia N."/>
            <person name="Wang J."/>
            <person name="Shi W."/>
            <person name="Du L."/>
            <person name="Sun Y."/>
            <person name="Zhan W."/>
            <person name="Jiang J."/>
            <person name="Wang Q."/>
            <person name="Zhang B."/>
            <person name="Ji P."/>
            <person name="Sakyi L.B."/>
            <person name="Cui X."/>
            <person name="Yuan T."/>
            <person name="Jiang B."/>
            <person name="Yang W."/>
            <person name="Lam T.T.-Y."/>
            <person name="Chang Q."/>
            <person name="Ding S."/>
            <person name="Wang X."/>
            <person name="Zhu J."/>
            <person name="Ruan X."/>
            <person name="Zhao L."/>
            <person name="Wei J."/>
            <person name="Que T."/>
            <person name="Du C."/>
            <person name="Cheng J."/>
            <person name="Dai P."/>
            <person name="Han X."/>
            <person name="Huang E."/>
            <person name="Gao Y."/>
            <person name="Liu J."/>
            <person name="Shao H."/>
            <person name="Ye R."/>
            <person name="Li L."/>
            <person name="Wei W."/>
            <person name="Wang X."/>
            <person name="Wang C."/>
            <person name="Yang T."/>
            <person name="Huo Q."/>
            <person name="Li W."/>
            <person name="Guo W."/>
            <person name="Chen H."/>
            <person name="Zhou L."/>
            <person name="Ni X."/>
            <person name="Tian J."/>
            <person name="Zhou Y."/>
            <person name="Sheng Y."/>
            <person name="Liu T."/>
            <person name="Pan Y."/>
            <person name="Xia L."/>
            <person name="Li J."/>
            <person name="Zhao F."/>
            <person name="Cao W."/>
        </authorList>
    </citation>
    <scope>NUCLEOTIDE SEQUENCE</scope>
    <source>
        <strain evidence="1">Dsil-2018</strain>
    </source>
</reference>
<accession>A0ACB8CPI2</accession>
<evidence type="ECO:0000313" key="2">
    <source>
        <dbReference type="Proteomes" id="UP000821865"/>
    </source>
</evidence>
<comment type="caution">
    <text evidence="1">The sequence shown here is derived from an EMBL/GenBank/DDBJ whole genome shotgun (WGS) entry which is preliminary data.</text>
</comment>
<name>A0ACB8CPI2_DERSI</name>
<keyword evidence="2" id="KW-1185">Reference proteome</keyword>
<sequence length="209" mass="23470">MRTISREQGNCKLTGAVRMAPLKAITRLLFMPSQKEPTPREAKEQRMAATEALHERILQQYKVTEPPREELVAELRATIEQQAKELKKQKRELTQAVDLNKRLTNGLLEKIELAHGKTEKEAEASARALHGNHAESMCADLSVGHQQPLEDFGAHEKTSQVTSTPSLNEGEAFKRAVMLYCDISGRQYRIEDFRKPLQDAGVIKDVAVG</sequence>
<proteinExistence type="predicted"/>